<dbReference type="Proteomes" id="UP000006732">
    <property type="component" value="Chromosome"/>
</dbReference>
<protein>
    <submittedName>
        <fullName evidence="1">Uncharacterized protein</fullName>
    </submittedName>
</protein>
<proteinExistence type="predicted"/>
<organism evidence="1 2">
    <name type="scientific">Pelobacter propionicus (strain DSM 2379 / NBRC 103807 / OttBd1)</name>
    <dbReference type="NCBI Taxonomy" id="338966"/>
    <lineage>
        <taxon>Bacteria</taxon>
        <taxon>Pseudomonadati</taxon>
        <taxon>Thermodesulfobacteriota</taxon>
        <taxon>Desulfuromonadia</taxon>
        <taxon>Desulfuromonadales</taxon>
        <taxon>Desulfuromonadaceae</taxon>
        <taxon>Pelobacter</taxon>
    </lineage>
</organism>
<keyword evidence="2" id="KW-1185">Reference proteome</keyword>
<name>A1AKZ3_PELPD</name>
<dbReference type="AlphaFoldDB" id="A1AKZ3"/>
<gene>
    <name evidence="1" type="ordered locus">Ppro_0379</name>
</gene>
<dbReference type="STRING" id="338966.Ppro_0379"/>
<evidence type="ECO:0000313" key="1">
    <source>
        <dbReference type="EMBL" id="ABK98013.1"/>
    </source>
</evidence>
<sequence>MATTKKMVDAIPSPVALMGIASPELVDDEMKMKARGTKSRGNGKALSKAACSTIYQSHQCDMAVTDVDPKIVLL</sequence>
<dbReference type="KEGG" id="ppd:Ppro_0379"/>
<dbReference type="EMBL" id="CP000482">
    <property type="protein sequence ID" value="ABK98013.1"/>
    <property type="molecule type" value="Genomic_DNA"/>
</dbReference>
<dbReference type="HOGENOM" id="CLU_2684551_0_0_7"/>
<accession>A1AKZ3</accession>
<dbReference type="RefSeq" id="WP_011734327.1">
    <property type="nucleotide sequence ID" value="NC_008609.1"/>
</dbReference>
<reference evidence="1 2" key="1">
    <citation type="submission" date="2006-10" db="EMBL/GenBank/DDBJ databases">
        <title>Complete sequence of chromosome of Pelobacter propionicus DSM 2379.</title>
        <authorList>
            <consortium name="US DOE Joint Genome Institute"/>
            <person name="Copeland A."/>
            <person name="Lucas S."/>
            <person name="Lapidus A."/>
            <person name="Barry K."/>
            <person name="Detter J.C."/>
            <person name="Glavina del Rio T."/>
            <person name="Hammon N."/>
            <person name="Israni S."/>
            <person name="Dalin E."/>
            <person name="Tice H."/>
            <person name="Pitluck S."/>
            <person name="Saunders E."/>
            <person name="Brettin T."/>
            <person name="Bruce D."/>
            <person name="Han C."/>
            <person name="Tapia R."/>
            <person name="Schmutz J."/>
            <person name="Larimer F."/>
            <person name="Land M."/>
            <person name="Hauser L."/>
            <person name="Kyrpides N."/>
            <person name="Kim E."/>
            <person name="Lovley D."/>
            <person name="Richardson P."/>
        </authorList>
    </citation>
    <scope>NUCLEOTIDE SEQUENCE [LARGE SCALE GENOMIC DNA]</scope>
    <source>
        <strain evidence="2">DSM 2379 / NBRC 103807 / OttBd1</strain>
    </source>
</reference>
<evidence type="ECO:0000313" key="2">
    <source>
        <dbReference type="Proteomes" id="UP000006732"/>
    </source>
</evidence>